<keyword evidence="1" id="KW-0472">Membrane</keyword>
<keyword evidence="1" id="KW-0812">Transmembrane</keyword>
<dbReference type="Proteomes" id="UP000292118">
    <property type="component" value="Chromosome"/>
</dbReference>
<reference evidence="2 3" key="1">
    <citation type="submission" date="2019-01" db="EMBL/GenBank/DDBJ databases">
        <title>Genome sequencing of strain FW10M-9.</title>
        <authorList>
            <person name="Heo J."/>
            <person name="Kim S.-J."/>
            <person name="Kim J.-S."/>
            <person name="Hong S.-B."/>
            <person name="Kwon S.-W."/>
        </authorList>
    </citation>
    <scope>NUCLEOTIDE SEQUENCE [LARGE SCALE GENOMIC DNA]</scope>
    <source>
        <strain evidence="2 3">FW10M-9</strain>
    </source>
</reference>
<evidence type="ECO:0000313" key="3">
    <source>
        <dbReference type="Proteomes" id="UP000292118"/>
    </source>
</evidence>
<keyword evidence="3" id="KW-1185">Reference proteome</keyword>
<protein>
    <submittedName>
        <fullName evidence="2">Uncharacterized protein</fullName>
    </submittedName>
</protein>
<dbReference type="RefSeq" id="WP_129188846.1">
    <property type="nucleotide sequence ID" value="NZ_CP035493.1"/>
</dbReference>
<accession>A0A4P6F510</accession>
<organism evidence="2 3">
    <name type="scientific">Xylanimonas protaetiae</name>
    <dbReference type="NCBI Taxonomy" id="2509457"/>
    <lineage>
        <taxon>Bacteria</taxon>
        <taxon>Bacillati</taxon>
        <taxon>Actinomycetota</taxon>
        <taxon>Actinomycetes</taxon>
        <taxon>Micrococcales</taxon>
        <taxon>Promicromonosporaceae</taxon>
        <taxon>Xylanimonas</taxon>
    </lineage>
</organism>
<evidence type="ECO:0000313" key="2">
    <source>
        <dbReference type="EMBL" id="QAY70772.1"/>
    </source>
</evidence>
<sequence length="73" mass="7190">MRVVSDVAFIVGVVLVVVGAAAKVVGSGHFDVLRARRGAAAPAREPGRGARSTLLTTVGVALLAVALAAAVLA</sequence>
<feature type="transmembrane region" description="Helical" evidence="1">
    <location>
        <begin position="54"/>
        <end position="72"/>
    </location>
</feature>
<proteinExistence type="predicted"/>
<dbReference type="AlphaFoldDB" id="A0A4P6F510"/>
<gene>
    <name evidence="2" type="ORF">ET471_12700</name>
</gene>
<dbReference type="KEGG" id="xya:ET471_12700"/>
<keyword evidence="1" id="KW-1133">Transmembrane helix</keyword>
<evidence type="ECO:0000256" key="1">
    <source>
        <dbReference type="SAM" id="Phobius"/>
    </source>
</evidence>
<dbReference type="EMBL" id="CP035493">
    <property type="protein sequence ID" value="QAY70772.1"/>
    <property type="molecule type" value="Genomic_DNA"/>
</dbReference>
<name>A0A4P6F510_9MICO</name>